<keyword evidence="5" id="KW-1185">Reference proteome</keyword>
<dbReference type="CDD" id="cd16147">
    <property type="entry name" value="G6S"/>
    <property type="match status" value="1"/>
</dbReference>
<dbReference type="Pfam" id="PF00884">
    <property type="entry name" value="Sulfatase"/>
    <property type="match status" value="1"/>
</dbReference>
<proteinExistence type="inferred from homology"/>
<evidence type="ECO:0000313" key="5">
    <source>
        <dbReference type="Proteomes" id="UP000620104"/>
    </source>
</evidence>
<comment type="similarity">
    <text evidence="1">Belongs to the sulfatase family.</text>
</comment>
<dbReference type="Proteomes" id="UP000620104">
    <property type="component" value="Unassembled WGS sequence"/>
</dbReference>
<keyword evidence="2" id="KW-0732">Signal</keyword>
<evidence type="ECO:0000259" key="3">
    <source>
        <dbReference type="Pfam" id="PF00884"/>
    </source>
</evidence>
<feature type="chain" id="PRO_5034933622" description="Sulfatase N-terminal domain-containing protein" evidence="2">
    <location>
        <begin position="20"/>
        <end position="615"/>
    </location>
</feature>
<name>A0A8H3YI22_9TREE</name>
<dbReference type="FunFam" id="3.40.720.10:FF:000051">
    <property type="entry name" value="Arylsulfatase"/>
    <property type="match status" value="1"/>
</dbReference>
<accession>A0A8H3YI22</accession>
<evidence type="ECO:0000256" key="2">
    <source>
        <dbReference type="SAM" id="SignalP"/>
    </source>
</evidence>
<protein>
    <recommendedName>
        <fullName evidence="3">Sulfatase N-terminal domain-containing protein</fullName>
    </recommendedName>
</protein>
<dbReference type="EMBL" id="BLZA01000053">
    <property type="protein sequence ID" value="GHJ89948.1"/>
    <property type="molecule type" value="Genomic_DNA"/>
</dbReference>
<organism evidence="4 5">
    <name type="scientific">Naganishia liquefaciens</name>
    <dbReference type="NCBI Taxonomy" id="104408"/>
    <lineage>
        <taxon>Eukaryota</taxon>
        <taxon>Fungi</taxon>
        <taxon>Dikarya</taxon>
        <taxon>Basidiomycota</taxon>
        <taxon>Agaricomycotina</taxon>
        <taxon>Tremellomycetes</taxon>
        <taxon>Filobasidiales</taxon>
        <taxon>Filobasidiaceae</taxon>
        <taxon>Naganishia</taxon>
    </lineage>
</organism>
<dbReference type="Gene3D" id="3.40.720.10">
    <property type="entry name" value="Alkaline Phosphatase, subunit A"/>
    <property type="match status" value="1"/>
</dbReference>
<feature type="domain" description="Sulfatase N-terminal" evidence="3">
    <location>
        <begin position="33"/>
        <end position="383"/>
    </location>
</feature>
<evidence type="ECO:0000313" key="4">
    <source>
        <dbReference type="EMBL" id="GHJ89948.1"/>
    </source>
</evidence>
<dbReference type="GO" id="GO:0008449">
    <property type="term" value="F:N-acetylglucosamine-6-sulfatase activity"/>
    <property type="evidence" value="ECO:0007669"/>
    <property type="project" value="TreeGrafter"/>
</dbReference>
<gene>
    <name evidence="4" type="ORF">NliqN6_6350</name>
</gene>
<sequence>MPTLQAFLLLSLLASSIQGFATGAAQADVVGKPNIVLILTDDQDVGTLQRRFLPKIFNRLVDEGALFDNFFAPVSICCPSRVSLLRAQYAHNHNITFVSRPWGGWEIFNEHNYTGHTLPDFMQQAGYSTWYTGKLMNGHTVENCERLPVSGFNSSDFLVDPYTYDYWNPAFSRDNGPAIIHSNIYSTDLVKQKALDYLTEASKGDQPFFLTIAPIGPHSWVHSNGDPKEGHLTMDIPAAASRHANLFHNERIPRAESFNPDHPSGVSWVKHLPKANETVEAYWDEFYRGRLRALQAVDELVDEVFERLEHLGQIDNTFVIYTSDNGFAIGSHRRQPGKTLGFEQDIHVPLIIRGPGVLPGSRDSISSWGMVDLAKTIMGIAGARADYTDDGRQIVLPRKASADDAGLKALGSYKANHAISEFWVLGVEEGKYAGPYKLNNTYRTVRAQYQSDGDDQVASYSYSVWCTGERELYDLINDPEQLRNLLAPLNAVGSFMPFDSDLADRGALKKTTIRLLDRLDALMLVLKTCTGDACVDPYSKLLPSHSRRLANPGFADLLDPALDEYFAQLPKVSFKACDLGYHRALEQPEWEQTSAPVGKGEEKAQIVFRQERFRV</sequence>
<dbReference type="OrthoDB" id="103349at2759"/>
<evidence type="ECO:0000256" key="1">
    <source>
        <dbReference type="ARBA" id="ARBA00008779"/>
    </source>
</evidence>
<dbReference type="GO" id="GO:0005539">
    <property type="term" value="F:glycosaminoglycan binding"/>
    <property type="evidence" value="ECO:0007669"/>
    <property type="project" value="TreeGrafter"/>
</dbReference>
<dbReference type="PANTHER" id="PTHR43108">
    <property type="entry name" value="N-ACETYLGLUCOSAMINE-6-SULFATASE FAMILY MEMBER"/>
    <property type="match status" value="1"/>
</dbReference>
<dbReference type="SUPFAM" id="SSF53649">
    <property type="entry name" value="Alkaline phosphatase-like"/>
    <property type="match status" value="1"/>
</dbReference>
<comment type="caution">
    <text evidence="4">The sequence shown here is derived from an EMBL/GenBank/DDBJ whole genome shotgun (WGS) entry which is preliminary data.</text>
</comment>
<reference evidence="4" key="1">
    <citation type="submission" date="2020-07" db="EMBL/GenBank/DDBJ databases">
        <title>Draft Genome Sequence of a Deep-Sea Yeast, Naganishia (Cryptococcus) liquefaciens strain N6.</title>
        <authorList>
            <person name="Han Y.W."/>
            <person name="Kajitani R."/>
            <person name="Morimoto H."/>
            <person name="Parhat M."/>
            <person name="Tsubouchi H."/>
            <person name="Bakenova O."/>
            <person name="Ogata M."/>
            <person name="Argunhan B."/>
            <person name="Aoki R."/>
            <person name="Kajiwara S."/>
            <person name="Itoh T."/>
            <person name="Iwasaki H."/>
        </authorList>
    </citation>
    <scope>NUCLEOTIDE SEQUENCE</scope>
    <source>
        <strain evidence="4">N6</strain>
    </source>
</reference>
<dbReference type="AlphaFoldDB" id="A0A8H3YI22"/>
<feature type="signal peptide" evidence="2">
    <location>
        <begin position="1"/>
        <end position="19"/>
    </location>
</feature>
<dbReference type="InterPro" id="IPR000917">
    <property type="entry name" value="Sulfatase_N"/>
</dbReference>
<dbReference type="InterPro" id="IPR017850">
    <property type="entry name" value="Alkaline_phosphatase_core_sf"/>
</dbReference>
<dbReference type="PANTHER" id="PTHR43108:SF8">
    <property type="entry name" value="SD21168P"/>
    <property type="match status" value="1"/>
</dbReference>